<dbReference type="Proteomes" id="UP000682877">
    <property type="component" value="Chromosome 6"/>
</dbReference>
<dbReference type="GO" id="GO:0003723">
    <property type="term" value="F:RNA binding"/>
    <property type="evidence" value="ECO:0007669"/>
    <property type="project" value="UniProtKB-UniRule"/>
</dbReference>
<sequence length="216" mass="23568">MEGGGGSSGGATAGAGGVVPESAIEAVNQTLAYLKELKPQLEQMLTLAEPEVLAAMQPLQRAKTMYLLAGATTTLYELRLRCTGVDPDDHRVKSEIERINVYREKFQKCLDQSKEPLRPTTVLNRQAATRFIEHSLPDLTSTQKQNIRDLSRGEKSRFRSSETTARKRKYQSTVQSAAKDFLEKAAREIIGNNENGLKGPLMAAADGSDDVEVGTG</sequence>
<feature type="region of interest" description="Disordered" evidence="7">
    <location>
        <begin position="192"/>
        <end position="216"/>
    </location>
</feature>
<evidence type="ECO:0000256" key="5">
    <source>
        <dbReference type="ARBA" id="ARBA00023242"/>
    </source>
</evidence>
<dbReference type="PANTHER" id="PTHR15341:SF3">
    <property type="entry name" value="NUCLEAR NUCLEIC ACID-BINDING PROTEIN C1D"/>
    <property type="match status" value="1"/>
</dbReference>
<dbReference type="GO" id="GO:0000460">
    <property type="term" value="P:maturation of 5.8S rRNA"/>
    <property type="evidence" value="ECO:0007669"/>
    <property type="project" value="TreeGrafter"/>
</dbReference>
<comment type="subcellular location">
    <subcellularLocation>
        <location evidence="6">Cytoplasm</location>
    </subcellularLocation>
    <subcellularLocation>
        <location evidence="6">Nucleus</location>
        <location evidence="6">Nucleolus</location>
    </subcellularLocation>
    <subcellularLocation>
        <location evidence="1 6">Nucleus</location>
    </subcellularLocation>
</comment>
<accession>A0A8S2ASZ7</accession>
<organism evidence="8 9">
    <name type="scientific">Arabidopsis arenosa</name>
    <name type="common">Sand rock-cress</name>
    <name type="synonym">Cardaminopsis arenosa</name>
    <dbReference type="NCBI Taxonomy" id="38785"/>
    <lineage>
        <taxon>Eukaryota</taxon>
        <taxon>Viridiplantae</taxon>
        <taxon>Streptophyta</taxon>
        <taxon>Embryophyta</taxon>
        <taxon>Tracheophyta</taxon>
        <taxon>Spermatophyta</taxon>
        <taxon>Magnoliopsida</taxon>
        <taxon>eudicotyledons</taxon>
        <taxon>Gunneridae</taxon>
        <taxon>Pentapetalae</taxon>
        <taxon>rosids</taxon>
        <taxon>malvids</taxon>
        <taxon>Brassicales</taxon>
        <taxon>Brassicaceae</taxon>
        <taxon>Camelineae</taxon>
        <taxon>Arabidopsis</taxon>
    </lineage>
</organism>
<gene>
    <name evidence="8" type="ORF">AARE701A_LOCUS16101</name>
</gene>
<evidence type="ECO:0000313" key="8">
    <source>
        <dbReference type="EMBL" id="CAE6120021.1"/>
    </source>
</evidence>
<evidence type="ECO:0000256" key="3">
    <source>
        <dbReference type="ARBA" id="ARBA00022552"/>
    </source>
</evidence>
<evidence type="ECO:0000256" key="7">
    <source>
        <dbReference type="SAM" id="MobiDB-lite"/>
    </source>
</evidence>
<dbReference type="GO" id="GO:0003677">
    <property type="term" value="F:DNA binding"/>
    <property type="evidence" value="ECO:0007669"/>
    <property type="project" value="UniProtKB-KW"/>
</dbReference>
<keyword evidence="3 6" id="KW-0698">rRNA processing</keyword>
<comment type="subunit">
    <text evidence="6">Monomer and homodimer.</text>
</comment>
<dbReference type="GO" id="GO:0005730">
    <property type="term" value="C:nucleolus"/>
    <property type="evidence" value="ECO:0007669"/>
    <property type="project" value="UniProtKB-SubCell"/>
</dbReference>
<comment type="function">
    <text evidence="6">Plays a role in the recruitment of the exosome to pre-rRNA to mediate the 3'-5' end processing of the 5.8S rRNA.</text>
</comment>
<comment type="similarity">
    <text evidence="2 6">Belongs to the C1D family.</text>
</comment>
<evidence type="ECO:0000256" key="6">
    <source>
        <dbReference type="RuleBase" id="RU368003"/>
    </source>
</evidence>
<keyword evidence="9" id="KW-1185">Reference proteome</keyword>
<proteinExistence type="inferred from homology"/>
<dbReference type="InterPro" id="IPR011082">
    <property type="entry name" value="Exosome-assoc_fac/DNA_repair"/>
</dbReference>
<evidence type="ECO:0000256" key="1">
    <source>
        <dbReference type="ARBA" id="ARBA00004123"/>
    </source>
</evidence>
<dbReference type="AlphaFoldDB" id="A0A8S2ASZ7"/>
<feature type="compositionally biased region" description="Basic and acidic residues" evidence="7">
    <location>
        <begin position="146"/>
        <end position="160"/>
    </location>
</feature>
<dbReference type="GO" id="GO:0005737">
    <property type="term" value="C:cytoplasm"/>
    <property type="evidence" value="ECO:0007669"/>
    <property type="project" value="UniProtKB-SubCell"/>
</dbReference>
<dbReference type="GO" id="GO:0010468">
    <property type="term" value="P:regulation of gene expression"/>
    <property type="evidence" value="ECO:0007669"/>
    <property type="project" value="TreeGrafter"/>
</dbReference>
<dbReference type="EMBL" id="LR999456">
    <property type="protein sequence ID" value="CAE6120021.1"/>
    <property type="molecule type" value="Genomic_DNA"/>
</dbReference>
<dbReference type="InterPro" id="IPR007146">
    <property type="entry name" value="Sas10/Utp3/C1D"/>
</dbReference>
<keyword evidence="4 6" id="KW-0694">RNA-binding</keyword>
<dbReference type="GO" id="GO:0000178">
    <property type="term" value="C:exosome (RNase complex)"/>
    <property type="evidence" value="ECO:0007669"/>
    <property type="project" value="TreeGrafter"/>
</dbReference>
<evidence type="ECO:0000256" key="4">
    <source>
        <dbReference type="ARBA" id="ARBA00022884"/>
    </source>
</evidence>
<protein>
    <recommendedName>
        <fullName evidence="6">Nuclear nucleic acid-binding protein C1D</fullName>
    </recommendedName>
</protein>
<evidence type="ECO:0000256" key="2">
    <source>
        <dbReference type="ARBA" id="ARBA00009154"/>
    </source>
</evidence>
<reference evidence="8" key="1">
    <citation type="submission" date="2021-01" db="EMBL/GenBank/DDBJ databases">
        <authorList>
            <person name="Bezrukov I."/>
        </authorList>
    </citation>
    <scope>NUCLEOTIDE SEQUENCE</scope>
</reference>
<keyword evidence="6" id="KW-0238">DNA-binding</keyword>
<evidence type="ECO:0000313" key="9">
    <source>
        <dbReference type="Proteomes" id="UP000682877"/>
    </source>
</evidence>
<dbReference type="Pfam" id="PF04000">
    <property type="entry name" value="Sas10_Utp3"/>
    <property type="match status" value="1"/>
</dbReference>
<name>A0A8S2ASZ7_ARAAE</name>
<dbReference type="PANTHER" id="PTHR15341">
    <property type="entry name" value="SUN-COR STEROID HORMONE RECEPTOR CO-REPRESSOR"/>
    <property type="match status" value="1"/>
</dbReference>
<keyword evidence="6" id="KW-0963">Cytoplasm</keyword>
<feature type="region of interest" description="Disordered" evidence="7">
    <location>
        <begin position="144"/>
        <end position="171"/>
    </location>
</feature>
<keyword evidence="5 6" id="KW-0539">Nucleus</keyword>
<feature type="compositionally biased region" description="Acidic residues" evidence="7">
    <location>
        <begin position="207"/>
        <end position="216"/>
    </location>
</feature>